<evidence type="ECO:0000313" key="2">
    <source>
        <dbReference type="EMBL" id="AIC11075.1"/>
    </source>
</evidence>
<accession>A0A060H6Y9</accession>
<keyword evidence="1" id="KW-0812">Transmembrane</keyword>
<sequence length="32" mass="3708">MLLERAALRGTFFQPFYLLLYVQLLAAVTEGY</sequence>
<dbReference type="PATRIC" id="fig|155920.8.peg.989"/>
<proteinExistence type="predicted"/>
<name>A0A060H6Y9_XYLFS</name>
<dbReference type="AlphaFoldDB" id="A0A060H6Y9"/>
<reference evidence="2 3" key="1">
    <citation type="submission" date="2013-08" db="EMBL/GenBank/DDBJ databases">
        <authorList>
            <person name="Stouthamer R."/>
            <person name="Nunney L."/>
        </authorList>
    </citation>
    <scope>NUCLEOTIDE SEQUENCE [LARGE SCALE GENOMIC DNA]</scope>
    <source>
        <strain evidence="3">ann-1</strain>
    </source>
</reference>
<gene>
    <name evidence="2" type="ORF">D934_04095</name>
</gene>
<dbReference type="Proteomes" id="UP000027215">
    <property type="component" value="Chromosome"/>
</dbReference>
<organism evidence="2 3">
    <name type="scientific">Xylella fastidiosa subsp. sandyi Ann-1</name>
    <dbReference type="NCBI Taxonomy" id="155920"/>
    <lineage>
        <taxon>Bacteria</taxon>
        <taxon>Pseudomonadati</taxon>
        <taxon>Pseudomonadota</taxon>
        <taxon>Gammaproteobacteria</taxon>
        <taxon>Lysobacterales</taxon>
        <taxon>Lysobacteraceae</taxon>
        <taxon>Xylella</taxon>
    </lineage>
</organism>
<evidence type="ECO:0000313" key="3">
    <source>
        <dbReference type="Proteomes" id="UP000027215"/>
    </source>
</evidence>
<protein>
    <submittedName>
        <fullName evidence="2">Uncharacterized protein</fullName>
    </submittedName>
</protein>
<feature type="transmembrane region" description="Helical" evidence="1">
    <location>
        <begin position="12"/>
        <end position="29"/>
    </location>
</feature>
<dbReference type="HOGENOM" id="CLU_3392081_0_0_6"/>
<dbReference type="EMBL" id="CP006696">
    <property type="protein sequence ID" value="AIC11075.1"/>
    <property type="molecule type" value="Genomic_DNA"/>
</dbReference>
<dbReference type="KEGG" id="xfs:D934_04095"/>
<keyword evidence="1" id="KW-0472">Membrane</keyword>
<keyword evidence="1" id="KW-1133">Transmembrane helix</keyword>
<evidence type="ECO:0000256" key="1">
    <source>
        <dbReference type="SAM" id="Phobius"/>
    </source>
</evidence>